<dbReference type="InterPro" id="IPR005119">
    <property type="entry name" value="LysR_subst-bd"/>
</dbReference>
<dbReference type="Pfam" id="PF00126">
    <property type="entry name" value="HTH_1"/>
    <property type="match status" value="1"/>
</dbReference>
<evidence type="ECO:0000259" key="5">
    <source>
        <dbReference type="PROSITE" id="PS50931"/>
    </source>
</evidence>
<dbReference type="Gene3D" id="1.10.10.10">
    <property type="entry name" value="Winged helix-like DNA-binding domain superfamily/Winged helix DNA-binding domain"/>
    <property type="match status" value="1"/>
</dbReference>
<evidence type="ECO:0000313" key="7">
    <source>
        <dbReference type="Proteomes" id="UP000464262"/>
    </source>
</evidence>
<dbReference type="InterPro" id="IPR036388">
    <property type="entry name" value="WH-like_DNA-bd_sf"/>
</dbReference>
<dbReference type="KEGG" id="vas:GT360_15425"/>
<keyword evidence="3" id="KW-0238">DNA-binding</keyword>
<keyword evidence="4" id="KW-0804">Transcription</keyword>
<dbReference type="PROSITE" id="PS50931">
    <property type="entry name" value="HTH_LYSR"/>
    <property type="match status" value="1"/>
</dbReference>
<evidence type="ECO:0000256" key="1">
    <source>
        <dbReference type="ARBA" id="ARBA00009437"/>
    </source>
</evidence>
<reference evidence="6 7" key="1">
    <citation type="submission" date="2020-01" db="EMBL/GenBank/DDBJ databases">
        <title>Whole genome and functional gene identification of agarase of Vibrio HN897.</title>
        <authorList>
            <person name="Liu Y."/>
            <person name="Zhao Z."/>
        </authorList>
    </citation>
    <scope>NUCLEOTIDE SEQUENCE [LARGE SCALE GENOMIC DNA]</scope>
    <source>
        <strain evidence="6 7">HN897</strain>
    </source>
</reference>
<dbReference type="EMBL" id="CP047476">
    <property type="protein sequence ID" value="QIA64954.1"/>
    <property type="molecule type" value="Genomic_DNA"/>
</dbReference>
<name>A0A7Z2YFA2_9VIBR</name>
<evidence type="ECO:0000256" key="4">
    <source>
        <dbReference type="ARBA" id="ARBA00023163"/>
    </source>
</evidence>
<dbReference type="Pfam" id="PF03466">
    <property type="entry name" value="LysR_substrate"/>
    <property type="match status" value="1"/>
</dbReference>
<dbReference type="GO" id="GO:0006351">
    <property type="term" value="P:DNA-templated transcription"/>
    <property type="evidence" value="ECO:0007669"/>
    <property type="project" value="TreeGrafter"/>
</dbReference>
<dbReference type="GO" id="GO:0003700">
    <property type="term" value="F:DNA-binding transcription factor activity"/>
    <property type="evidence" value="ECO:0007669"/>
    <property type="project" value="InterPro"/>
</dbReference>
<dbReference type="GO" id="GO:0043565">
    <property type="term" value="F:sequence-specific DNA binding"/>
    <property type="evidence" value="ECO:0007669"/>
    <property type="project" value="TreeGrafter"/>
</dbReference>
<dbReference type="SUPFAM" id="SSF46785">
    <property type="entry name" value="Winged helix' DNA-binding domain"/>
    <property type="match status" value="1"/>
</dbReference>
<proteinExistence type="inferred from homology"/>
<dbReference type="PANTHER" id="PTHR30537:SF5">
    <property type="entry name" value="HTH-TYPE TRANSCRIPTIONAL ACTIVATOR TTDR-RELATED"/>
    <property type="match status" value="1"/>
</dbReference>
<protein>
    <submittedName>
        <fullName evidence="6">LysR family transcriptional regulator</fullName>
    </submittedName>
</protein>
<dbReference type="InterPro" id="IPR000847">
    <property type="entry name" value="LysR_HTH_N"/>
</dbReference>
<evidence type="ECO:0000313" key="6">
    <source>
        <dbReference type="EMBL" id="QIA64954.1"/>
    </source>
</evidence>
<dbReference type="PANTHER" id="PTHR30537">
    <property type="entry name" value="HTH-TYPE TRANSCRIPTIONAL REGULATOR"/>
    <property type="match status" value="1"/>
</dbReference>
<comment type="similarity">
    <text evidence="1">Belongs to the LysR transcriptional regulatory family.</text>
</comment>
<dbReference type="InterPro" id="IPR058163">
    <property type="entry name" value="LysR-type_TF_proteobact-type"/>
</dbReference>
<evidence type="ECO:0000256" key="3">
    <source>
        <dbReference type="ARBA" id="ARBA00023125"/>
    </source>
</evidence>
<evidence type="ECO:0000256" key="2">
    <source>
        <dbReference type="ARBA" id="ARBA00023015"/>
    </source>
</evidence>
<dbReference type="SUPFAM" id="SSF53850">
    <property type="entry name" value="Periplasmic binding protein-like II"/>
    <property type="match status" value="1"/>
</dbReference>
<feature type="domain" description="HTH lysR-type" evidence="5">
    <location>
        <begin position="1"/>
        <end position="59"/>
    </location>
</feature>
<keyword evidence="7" id="KW-1185">Reference proteome</keyword>
<dbReference type="AlphaFoldDB" id="A0A7Z2YFA2"/>
<dbReference type="RefSeq" id="WP_164649854.1">
    <property type="nucleotide sequence ID" value="NZ_CP047476.1"/>
</dbReference>
<organism evidence="6 7">
    <name type="scientific">Vibrio astriarenae</name>
    <dbReference type="NCBI Taxonomy" id="1481923"/>
    <lineage>
        <taxon>Bacteria</taxon>
        <taxon>Pseudomonadati</taxon>
        <taxon>Pseudomonadota</taxon>
        <taxon>Gammaproteobacteria</taxon>
        <taxon>Vibrionales</taxon>
        <taxon>Vibrionaceae</taxon>
        <taxon>Vibrio</taxon>
    </lineage>
</organism>
<dbReference type="CDD" id="cd08422">
    <property type="entry name" value="PBP2_CrgA_like"/>
    <property type="match status" value="1"/>
</dbReference>
<dbReference type="Proteomes" id="UP000464262">
    <property type="component" value="Chromosome 2"/>
</dbReference>
<keyword evidence="2" id="KW-0805">Transcription regulation</keyword>
<gene>
    <name evidence="6" type="ORF">GT360_15425</name>
</gene>
<sequence>MKELSALPLFAKVVELKSFAEAARYLNVPTTTVSRKIQQLEQDLGGKLLNRSTRSLSLTELGSQVLPKAQLIADTVSELYNEAEEMAHQPVGTLTITAPKALSQDTLAPMLAEFRALYPTIKINLASSNRFQDLTKQSIDFAFRLGPLHDSNLMALTLSNVKYVLTASNTFLAKYGEPDHPLELYQRPCIHNHVDGYFLPWRFAYQGEEIEISSNSELISDDFNVTKALSVKGAGICYLPHSMLRNEIAKGEMKTVLDEWVPQDRSMLLVYPDKRHLPLKSQLFLEFMRSKRPEFVEILSGQSPSSIT</sequence>
<dbReference type="InterPro" id="IPR036390">
    <property type="entry name" value="WH_DNA-bd_sf"/>
</dbReference>
<dbReference type="FunFam" id="1.10.10.10:FF:000001">
    <property type="entry name" value="LysR family transcriptional regulator"/>
    <property type="match status" value="1"/>
</dbReference>
<dbReference type="Gene3D" id="3.40.190.290">
    <property type="match status" value="1"/>
</dbReference>
<accession>A0A7Z2YFA2</accession>